<dbReference type="AlphaFoldDB" id="A0A9X2LKD8"/>
<dbReference type="Proteomes" id="UP001142374">
    <property type="component" value="Unassembled WGS sequence"/>
</dbReference>
<gene>
    <name evidence="2" type="ORF">NQU55_24515</name>
</gene>
<comment type="caution">
    <text evidence="2">The sequence shown here is derived from an EMBL/GenBank/DDBJ whole genome shotgun (WGS) entry which is preliminary data.</text>
</comment>
<evidence type="ECO:0000313" key="2">
    <source>
        <dbReference type="EMBL" id="MCQ8772909.1"/>
    </source>
</evidence>
<dbReference type="EMBL" id="JANIID010000025">
    <property type="protein sequence ID" value="MCQ8772909.1"/>
    <property type="molecule type" value="Genomic_DNA"/>
</dbReference>
<reference evidence="2" key="1">
    <citation type="submission" date="2022-06" db="EMBL/GenBank/DDBJ databases">
        <title>WGS of actinobacteria.</title>
        <authorList>
            <person name="Thawai C."/>
        </authorList>
    </citation>
    <scope>NUCLEOTIDE SEQUENCE</scope>
    <source>
        <strain evidence="2">AA8</strain>
    </source>
</reference>
<feature type="region of interest" description="Disordered" evidence="1">
    <location>
        <begin position="19"/>
        <end position="43"/>
    </location>
</feature>
<organism evidence="2 3">
    <name type="scientific">Streptomyces telluris</name>
    <dbReference type="NCBI Taxonomy" id="2720021"/>
    <lineage>
        <taxon>Bacteria</taxon>
        <taxon>Bacillati</taxon>
        <taxon>Actinomycetota</taxon>
        <taxon>Actinomycetes</taxon>
        <taxon>Kitasatosporales</taxon>
        <taxon>Streptomycetaceae</taxon>
        <taxon>Streptomyces</taxon>
    </lineage>
</organism>
<keyword evidence="3" id="KW-1185">Reference proteome</keyword>
<sequence>MSITVRSFDRFDEVAAFDPASGELGPRTRAGSPPPGGAPAGHYGELGGVPVVLYRTGGGLRLRLGERDVALDGRLEVRHERSADRCLLTVGTTAVAYSAPDTLTDPEDDPTAFAEAEDFDMGLFVANVAGDPGRREAVYR</sequence>
<evidence type="ECO:0000313" key="3">
    <source>
        <dbReference type="Proteomes" id="UP001142374"/>
    </source>
</evidence>
<dbReference type="RefSeq" id="WP_256791139.1">
    <property type="nucleotide sequence ID" value="NZ_JANIID010000025.1"/>
</dbReference>
<protein>
    <submittedName>
        <fullName evidence="2">Uncharacterized protein</fullName>
    </submittedName>
</protein>
<evidence type="ECO:0000256" key="1">
    <source>
        <dbReference type="SAM" id="MobiDB-lite"/>
    </source>
</evidence>
<name>A0A9X2LKD8_9ACTN</name>
<proteinExistence type="predicted"/>
<accession>A0A9X2LKD8</accession>